<organism evidence="1 2">
    <name type="scientific">Candidatus Acididesulfobacter diazotrophicus</name>
    <dbReference type="NCBI Taxonomy" id="2597226"/>
    <lineage>
        <taxon>Bacteria</taxon>
        <taxon>Deltaproteobacteria</taxon>
        <taxon>Candidatus Acidulodesulfobacterales</taxon>
        <taxon>Candidatus Acididesulfobacter</taxon>
    </lineage>
</organism>
<protein>
    <submittedName>
        <fullName evidence="1">DUF2283 domain-containing protein</fullName>
    </submittedName>
</protein>
<evidence type="ECO:0000313" key="1">
    <source>
        <dbReference type="EMBL" id="RZD18663.1"/>
    </source>
</evidence>
<dbReference type="Proteomes" id="UP000319296">
    <property type="component" value="Unassembled WGS sequence"/>
</dbReference>
<evidence type="ECO:0000313" key="2">
    <source>
        <dbReference type="Proteomes" id="UP000319296"/>
    </source>
</evidence>
<dbReference type="EMBL" id="SGBB01000006">
    <property type="protein sequence ID" value="RZD18663.1"/>
    <property type="molecule type" value="Genomic_DNA"/>
</dbReference>
<proteinExistence type="predicted"/>
<gene>
    <name evidence="1" type="ORF">EVG15_04585</name>
</gene>
<comment type="caution">
    <text evidence="1">The sequence shown here is derived from an EMBL/GenBank/DDBJ whole genome shotgun (WGS) entry which is preliminary data.</text>
</comment>
<reference evidence="1 2" key="1">
    <citation type="journal article" date="2019" name="ISME J.">
        <title>Insights into ecological role of a new deltaproteobacterial order Candidatus Acidulodesulfobacterales by metagenomics and metatranscriptomics.</title>
        <authorList>
            <person name="Tan S."/>
            <person name="Liu J."/>
            <person name="Fang Y."/>
            <person name="Hedlund B.P."/>
            <person name="Lian Z.H."/>
            <person name="Huang L.Y."/>
            <person name="Li J.T."/>
            <person name="Huang L.N."/>
            <person name="Li W.J."/>
            <person name="Jiang H.C."/>
            <person name="Dong H.L."/>
            <person name="Shu W.S."/>
        </authorList>
    </citation>
    <scope>NUCLEOTIDE SEQUENCE [LARGE SCALE GENOMIC DNA]</scope>
    <source>
        <strain evidence="1">AP1</strain>
    </source>
</reference>
<name>A0A519BN14_9DELT</name>
<dbReference type="InterPro" id="IPR019270">
    <property type="entry name" value="DUF2283"/>
</dbReference>
<sequence>MEKITVNSQIINDIAKIAPHLLNFPKKRMWIDYDNDADVLYISFKKPQQATNSEMSEDGILLRYTGEDIVGVTILDASRR</sequence>
<dbReference type="AlphaFoldDB" id="A0A519BN14"/>
<accession>A0A519BN14</accession>
<dbReference type="Pfam" id="PF10049">
    <property type="entry name" value="DUF2283"/>
    <property type="match status" value="1"/>
</dbReference>